<dbReference type="OrthoDB" id="2278533at2759"/>
<reference evidence="2" key="1">
    <citation type="submission" date="2013-05" db="EMBL/GenBank/DDBJ databases">
        <title>The Genome sequence of Mucor circinelloides f. circinelloides 1006PhL.</title>
        <authorList>
            <consortium name="The Broad Institute Genomics Platform"/>
            <person name="Cuomo C."/>
            <person name="Earl A."/>
            <person name="Findley K."/>
            <person name="Lee S.C."/>
            <person name="Walker B."/>
            <person name="Young S."/>
            <person name="Zeng Q."/>
            <person name="Gargeya S."/>
            <person name="Fitzgerald M."/>
            <person name="Haas B."/>
            <person name="Abouelleil A."/>
            <person name="Allen A.W."/>
            <person name="Alvarado L."/>
            <person name="Arachchi H.M."/>
            <person name="Berlin A.M."/>
            <person name="Chapman S.B."/>
            <person name="Gainer-Dewar J."/>
            <person name="Goldberg J."/>
            <person name="Griggs A."/>
            <person name="Gujja S."/>
            <person name="Hansen M."/>
            <person name="Howarth C."/>
            <person name="Imamovic A."/>
            <person name="Ireland A."/>
            <person name="Larimer J."/>
            <person name="McCowan C."/>
            <person name="Murphy C."/>
            <person name="Pearson M."/>
            <person name="Poon T.W."/>
            <person name="Priest M."/>
            <person name="Roberts A."/>
            <person name="Saif S."/>
            <person name="Shea T."/>
            <person name="Sisk P."/>
            <person name="Sykes S."/>
            <person name="Wortman J."/>
            <person name="Nusbaum C."/>
            <person name="Birren B."/>
        </authorList>
    </citation>
    <scope>NUCLEOTIDE SEQUENCE [LARGE SCALE GENOMIC DNA]</scope>
    <source>
        <strain evidence="2">1006PhL</strain>
    </source>
</reference>
<dbReference type="AlphaFoldDB" id="S2K4E6"/>
<organism evidence="1 2">
    <name type="scientific">Mucor circinelloides f. circinelloides (strain 1006PhL)</name>
    <name type="common">Mucormycosis agent</name>
    <name type="synonym">Calyptromyces circinelloides</name>
    <dbReference type="NCBI Taxonomy" id="1220926"/>
    <lineage>
        <taxon>Eukaryota</taxon>
        <taxon>Fungi</taxon>
        <taxon>Fungi incertae sedis</taxon>
        <taxon>Mucoromycota</taxon>
        <taxon>Mucoromycotina</taxon>
        <taxon>Mucoromycetes</taxon>
        <taxon>Mucorales</taxon>
        <taxon>Mucorineae</taxon>
        <taxon>Mucoraceae</taxon>
        <taxon>Mucor</taxon>
    </lineage>
</organism>
<evidence type="ECO:0000313" key="2">
    <source>
        <dbReference type="Proteomes" id="UP000014254"/>
    </source>
</evidence>
<protein>
    <submittedName>
        <fullName evidence="1">Uncharacterized protein</fullName>
    </submittedName>
</protein>
<name>S2K4E6_MUCC1</name>
<keyword evidence="2" id="KW-1185">Reference proteome</keyword>
<sequence length="276" mass="30862">MVRNGYEFQTKRKTLPIASVTISASSSIKDNILNDSISAKIVKLNDNDKSKIAELYNGLDDAKMRKLSTGMIVEDKMKQFALSRDHEHGEKCSKDSADAANINRSISDLSRQQAGQKMDDLFNKTKDDSVEIGCGECALVGGVNTTKELNDASFKMPKVMKDMAYKIVALSPGIKHTLLVITGVYIGEDKLKLVTLDFPRGYNARYDAFDPVIYPMSESKTRRRLARVLKMEDTKKKLDDDNSDVLLGKDRQVDMVPCFVPTAVNNMKRRMSCCIN</sequence>
<proteinExistence type="predicted"/>
<accession>S2K4E6</accession>
<dbReference type="EMBL" id="KE123923">
    <property type="protein sequence ID" value="EPB90218.1"/>
    <property type="molecule type" value="Genomic_DNA"/>
</dbReference>
<evidence type="ECO:0000313" key="1">
    <source>
        <dbReference type="EMBL" id="EPB90218.1"/>
    </source>
</evidence>
<dbReference type="InParanoid" id="S2K4E6"/>
<gene>
    <name evidence="1" type="ORF">HMPREF1544_02902</name>
</gene>
<dbReference type="Proteomes" id="UP000014254">
    <property type="component" value="Unassembled WGS sequence"/>
</dbReference>
<dbReference type="VEuPathDB" id="FungiDB:HMPREF1544_02902"/>